<evidence type="ECO:0000256" key="8">
    <source>
        <dbReference type="ARBA" id="ARBA00023224"/>
    </source>
</evidence>
<comment type="subcellular location">
    <subcellularLocation>
        <location evidence="1">Cell membrane</location>
        <topology evidence="1">Multi-pass membrane protein</topology>
    </subcellularLocation>
</comment>
<evidence type="ECO:0000256" key="5">
    <source>
        <dbReference type="ARBA" id="ARBA00023040"/>
    </source>
</evidence>
<feature type="transmembrane region" description="Helical" evidence="10">
    <location>
        <begin position="334"/>
        <end position="360"/>
    </location>
</feature>
<gene>
    <name evidence="12" type="ORF">PLOB_00031818</name>
</gene>
<evidence type="ECO:0000259" key="11">
    <source>
        <dbReference type="PROSITE" id="PS50262"/>
    </source>
</evidence>
<comment type="similarity">
    <text evidence="9">Belongs to the G-protein coupled receptor 1 family.</text>
</comment>
<comment type="caution">
    <text evidence="12">The sequence shown here is derived from an EMBL/GenBank/DDBJ whole genome shotgun (WGS) entry which is preliminary data.</text>
</comment>
<dbReference type="Gene3D" id="1.20.1070.10">
    <property type="entry name" value="Rhodopsin 7-helix transmembrane proteins"/>
    <property type="match status" value="2"/>
</dbReference>
<dbReference type="PANTHER" id="PTHR24247">
    <property type="entry name" value="5-HYDROXYTRYPTAMINE RECEPTOR"/>
    <property type="match status" value="1"/>
</dbReference>
<dbReference type="SUPFAM" id="SSF81321">
    <property type="entry name" value="Family A G protein-coupled receptor-like"/>
    <property type="match status" value="2"/>
</dbReference>
<reference evidence="12 13" key="1">
    <citation type="submission" date="2022-05" db="EMBL/GenBank/DDBJ databases">
        <authorList>
            <consortium name="Genoscope - CEA"/>
            <person name="William W."/>
        </authorList>
    </citation>
    <scope>NUCLEOTIDE SEQUENCE [LARGE SCALE GENOMIC DNA]</scope>
</reference>
<keyword evidence="8 9" id="KW-0807">Transducer</keyword>
<evidence type="ECO:0000256" key="10">
    <source>
        <dbReference type="SAM" id="Phobius"/>
    </source>
</evidence>
<protein>
    <recommendedName>
        <fullName evidence="11">G-protein coupled receptors family 1 profile domain-containing protein</fullName>
    </recommendedName>
</protein>
<feature type="transmembrane region" description="Helical" evidence="10">
    <location>
        <begin position="176"/>
        <end position="197"/>
    </location>
</feature>
<dbReference type="CDD" id="cd14967">
    <property type="entry name" value="7tmA_amine_R-like"/>
    <property type="match status" value="2"/>
</dbReference>
<dbReference type="PANTHER" id="PTHR24247:SF202">
    <property type="entry name" value="5-HYDROXYTRYPTAMINE RECEPTOR 1"/>
    <property type="match status" value="1"/>
</dbReference>
<evidence type="ECO:0000256" key="4">
    <source>
        <dbReference type="ARBA" id="ARBA00022989"/>
    </source>
</evidence>
<evidence type="ECO:0000256" key="2">
    <source>
        <dbReference type="ARBA" id="ARBA00022475"/>
    </source>
</evidence>
<feature type="transmembrane region" description="Helical" evidence="10">
    <location>
        <begin position="103"/>
        <end position="124"/>
    </location>
</feature>
<feature type="transmembrane region" description="Helical" evidence="10">
    <location>
        <begin position="145"/>
        <end position="170"/>
    </location>
</feature>
<feature type="transmembrane region" description="Helical" evidence="10">
    <location>
        <begin position="539"/>
        <end position="560"/>
    </location>
</feature>
<evidence type="ECO:0000256" key="3">
    <source>
        <dbReference type="ARBA" id="ARBA00022692"/>
    </source>
</evidence>
<dbReference type="InterPro" id="IPR017452">
    <property type="entry name" value="GPCR_Rhodpsn_7TM"/>
</dbReference>
<keyword evidence="7 9" id="KW-0675">Receptor</keyword>
<evidence type="ECO:0000313" key="12">
    <source>
        <dbReference type="EMBL" id="CAH3125337.1"/>
    </source>
</evidence>
<feature type="domain" description="G-protein coupled receptors family 1 profile" evidence="11">
    <location>
        <begin position="45"/>
        <end position="282"/>
    </location>
</feature>
<feature type="transmembrane region" description="Helical" evidence="10">
    <location>
        <begin position="65"/>
        <end position="88"/>
    </location>
</feature>
<keyword evidence="4 10" id="KW-1133">Transmembrane helix</keyword>
<sequence>EVVNHTNASLPKITRNISNAGDVKDPFNILSFSFLLLIISATLFGNILVILAFKRSVKIRTVTNYFVVSLAVADILVALVSMPIWAAFLMQANVLEGGPLVKIWTFMDILCGVASIMNLTAISIERYFCIRYPLNYHTTMTSLKAITIIIIIWIFSIFMSSLKIILWFWPPPNYELMVVISCFFIPLVVMCTTYRYIFKTASYQARQIALMINGNVKNFLLASEMRAAKTLAVVMGAFVISWGPFFILNILFAYCLDCVTTDSVVVAKWMHYTNSLFNPIVYACMNKEFRKAFCIILFGRKRFYQPFSQFKMASSTPETPSNGNMVEEKFDEQVVLISTTFLVIIILMALFGNVLVVIAFAVFQKLRSMTNYFIVSLAVADILVAAVSMPVWVAYLLTGPAWMFDLWLQQVWSCVDILCGVASILHLSLISIERYICISSPLTYHEKMSTTKVLVAILIIWLFSIFMAALNLIIWSVPPPVYEIIVSVLCFFIPLVVMLVCYMKIYKAARHQIKKMILTVQGSPKKFLLSKELKAAKTVAAVIGAFVICWGPFFVLNLIFGLCKSCSPLPEESVLAAKWLHYVNSVLNPIIYACMNKDFRAAFKKLLAFICFFLPGVQRQDMTLERSFYSERNSIRSARGSSFKEVNCRKESSSLHSNVSYKDINGYQSWEKPCFV</sequence>
<dbReference type="Proteomes" id="UP001159405">
    <property type="component" value="Unassembled WGS sequence"/>
</dbReference>
<dbReference type="SMART" id="SM01381">
    <property type="entry name" value="7TM_GPCR_Srsx"/>
    <property type="match status" value="1"/>
</dbReference>
<dbReference type="Pfam" id="PF00001">
    <property type="entry name" value="7tm_1"/>
    <property type="match status" value="2"/>
</dbReference>
<feature type="transmembrane region" description="Helical" evidence="10">
    <location>
        <begin position="372"/>
        <end position="398"/>
    </location>
</feature>
<accession>A0ABN8NXV8</accession>
<organism evidence="12 13">
    <name type="scientific">Porites lobata</name>
    <dbReference type="NCBI Taxonomy" id="104759"/>
    <lineage>
        <taxon>Eukaryota</taxon>
        <taxon>Metazoa</taxon>
        <taxon>Cnidaria</taxon>
        <taxon>Anthozoa</taxon>
        <taxon>Hexacorallia</taxon>
        <taxon>Scleractinia</taxon>
        <taxon>Fungiina</taxon>
        <taxon>Poritidae</taxon>
        <taxon>Porites</taxon>
    </lineage>
</organism>
<dbReference type="EMBL" id="CALNXK010000041">
    <property type="protein sequence ID" value="CAH3125337.1"/>
    <property type="molecule type" value="Genomic_DNA"/>
</dbReference>
<feature type="non-terminal residue" evidence="12">
    <location>
        <position position="1"/>
    </location>
</feature>
<evidence type="ECO:0000313" key="13">
    <source>
        <dbReference type="Proteomes" id="UP001159405"/>
    </source>
</evidence>
<dbReference type="PROSITE" id="PS00237">
    <property type="entry name" value="G_PROTEIN_RECEP_F1_1"/>
    <property type="match status" value="2"/>
</dbReference>
<feature type="transmembrane region" description="Helical" evidence="10">
    <location>
        <begin position="231"/>
        <end position="254"/>
    </location>
</feature>
<keyword evidence="3 9" id="KW-0812">Transmembrane</keyword>
<dbReference type="PROSITE" id="PS50262">
    <property type="entry name" value="G_PROTEIN_RECEP_F1_2"/>
    <property type="match status" value="2"/>
</dbReference>
<evidence type="ECO:0000256" key="1">
    <source>
        <dbReference type="ARBA" id="ARBA00004651"/>
    </source>
</evidence>
<proteinExistence type="inferred from homology"/>
<keyword evidence="2" id="KW-1003">Cell membrane</keyword>
<keyword evidence="6 10" id="KW-0472">Membrane</keyword>
<name>A0ABN8NXV8_9CNID</name>
<keyword evidence="5 9" id="KW-0297">G-protein coupled receptor</keyword>
<feature type="transmembrane region" description="Helical" evidence="10">
    <location>
        <begin position="453"/>
        <end position="478"/>
    </location>
</feature>
<feature type="transmembrane region" description="Helical" evidence="10">
    <location>
        <begin position="29"/>
        <end position="53"/>
    </location>
</feature>
<evidence type="ECO:0000256" key="7">
    <source>
        <dbReference type="ARBA" id="ARBA00023170"/>
    </source>
</evidence>
<feature type="domain" description="G-protein coupled receptors family 1 profile" evidence="11">
    <location>
        <begin position="352"/>
        <end position="592"/>
    </location>
</feature>
<evidence type="ECO:0000256" key="9">
    <source>
        <dbReference type="RuleBase" id="RU000688"/>
    </source>
</evidence>
<dbReference type="PRINTS" id="PR00237">
    <property type="entry name" value="GPCRRHODOPSN"/>
</dbReference>
<keyword evidence="13" id="KW-1185">Reference proteome</keyword>
<evidence type="ECO:0000256" key="6">
    <source>
        <dbReference type="ARBA" id="ARBA00023136"/>
    </source>
</evidence>
<feature type="transmembrane region" description="Helical" evidence="10">
    <location>
        <begin position="410"/>
        <end position="432"/>
    </location>
</feature>
<feature type="transmembrane region" description="Helical" evidence="10">
    <location>
        <begin position="484"/>
        <end position="506"/>
    </location>
</feature>
<dbReference type="InterPro" id="IPR000276">
    <property type="entry name" value="GPCR_Rhodpsn"/>
</dbReference>